<name>A0A097KPP5_9CHLO</name>
<feature type="transmembrane region" description="Helical" evidence="6">
    <location>
        <begin position="347"/>
        <end position="362"/>
    </location>
</feature>
<dbReference type="HAMAP" id="MF_01391">
    <property type="entry name" value="CytC_CcsA"/>
    <property type="match status" value="1"/>
</dbReference>
<evidence type="ECO:0000256" key="5">
    <source>
        <dbReference type="ARBA" id="ARBA00023136"/>
    </source>
</evidence>
<keyword evidence="3 6" id="KW-0201">Cytochrome c-type biogenesis</keyword>
<reference evidence="8" key="1">
    <citation type="journal article" date="2014" name="BMC Evol. Biol.">
        <title>Chloroplast phylogenomic analysis resolves deep-level relationships within the green algal class Trebouxiophyceae.</title>
        <authorList>
            <person name="Lemieux C."/>
            <person name="Otis C."/>
            <person name="Turmel M."/>
        </authorList>
    </citation>
    <scope>NUCLEOTIDE SEQUENCE</scope>
</reference>
<feature type="transmembrane region" description="Helical" evidence="6">
    <location>
        <begin position="6"/>
        <end position="30"/>
    </location>
</feature>
<evidence type="ECO:0000256" key="2">
    <source>
        <dbReference type="ARBA" id="ARBA00022692"/>
    </source>
</evidence>
<evidence type="ECO:0000259" key="7">
    <source>
        <dbReference type="Pfam" id="PF01578"/>
    </source>
</evidence>
<dbReference type="InterPro" id="IPR002541">
    <property type="entry name" value="Cyt_c_assembly"/>
</dbReference>
<dbReference type="GeneID" id="22160661"/>
<dbReference type="EMBL" id="KM462882">
    <property type="protein sequence ID" value="AIT95156.1"/>
    <property type="molecule type" value="Genomic_DNA"/>
</dbReference>
<evidence type="ECO:0000256" key="1">
    <source>
        <dbReference type="ARBA" id="ARBA00004141"/>
    </source>
</evidence>
<gene>
    <name evidence="6 8" type="primary">ccsA</name>
</gene>
<dbReference type="InterPro" id="IPR017562">
    <property type="entry name" value="Cyt_c_biogenesis_CcsA"/>
</dbReference>
<evidence type="ECO:0000256" key="6">
    <source>
        <dbReference type="HAMAP-Rule" id="MF_01391"/>
    </source>
</evidence>
<feature type="transmembrane region" description="Helical" evidence="6">
    <location>
        <begin position="105"/>
        <end position="123"/>
    </location>
</feature>
<feature type="domain" description="Cytochrome c assembly protein" evidence="7">
    <location>
        <begin position="72"/>
        <end position="399"/>
    </location>
</feature>
<evidence type="ECO:0000313" key="8">
    <source>
        <dbReference type="EMBL" id="AIT95156.1"/>
    </source>
</evidence>
<geneLocation type="chloroplast" evidence="8"/>
<comment type="subunit">
    <text evidence="6">May interact with Ccs1.</text>
</comment>
<organism evidence="8">
    <name type="scientific">Fusochloris perforata</name>
    <dbReference type="NCBI Taxonomy" id="106203"/>
    <lineage>
        <taxon>Eukaryota</taxon>
        <taxon>Viridiplantae</taxon>
        <taxon>Chlorophyta</taxon>
        <taxon>core chlorophytes</taxon>
        <taxon>Trebouxiophyceae</taxon>
        <taxon>Microthamniales</taxon>
        <taxon>Microthamniaceae</taxon>
        <taxon>Fusochloris</taxon>
    </lineage>
</organism>
<comment type="subcellular location">
    <subcellularLocation>
        <location evidence="1">Membrane</location>
        <topology evidence="1">Multi-pass membrane protein</topology>
    </subcellularLocation>
    <subcellularLocation>
        <location evidence="6">Plastid</location>
        <location evidence="6">Chloroplast thylakoid membrane</location>
        <topology evidence="6">Multi-pass membrane protein</topology>
    </subcellularLocation>
</comment>
<dbReference type="InterPro" id="IPR045062">
    <property type="entry name" value="Cyt_c_biogenesis_CcsA/CcmC"/>
</dbReference>
<dbReference type="NCBIfam" id="TIGR03144">
    <property type="entry name" value="cytochr_II_ccsB"/>
    <property type="match status" value="1"/>
</dbReference>
<dbReference type="GO" id="GO:0009535">
    <property type="term" value="C:chloroplast thylakoid membrane"/>
    <property type="evidence" value="ECO:0007669"/>
    <property type="project" value="UniProtKB-SubCell"/>
</dbReference>
<sequence length="407" mass="46080">MEPLLQNISFCVLFLTMLFFLIKTSLTFGLKEKVPTDLGFDLKVGTVGIFIANITLGALLTFRWIQNGYFPLSNLYESLMFLSWSFTTLHLFLENLNVGNLNKNLIGIITSPLALFTNAFANFSLPLEMQKASSLVPALQSNWLMMHVTVMMLSYATLLMGCVLSIAFLVISSFTFETSANKNSFKSGWLGAFYDIKWLSQFLNFNKKTETFLNEKQNPNRALALSAGYPKRWDQQSILKEFNTGSAVNVKRKTNDNETVKDLESTVNSLQKDLKGSSITEQPIISLEEQKNVYLNNFYFTTAENLDNLSYRVLGIGFPLLTLGILSGAVWANEAWGSYWSWDPKETWAFITWLVFAVYFHARITKGWQGKKPALLASIGFLIIWICYLGVNLLGKGLHSYGWINFN</sequence>
<keyword evidence="8" id="KW-0150">Chloroplast</keyword>
<comment type="similarity">
    <text evidence="6">Belongs to the CcmF/CycK/Ccl1/NrfE/CcsA family.</text>
</comment>
<dbReference type="GO" id="GO:0017004">
    <property type="term" value="P:cytochrome complex assembly"/>
    <property type="evidence" value="ECO:0007669"/>
    <property type="project" value="UniProtKB-UniRule"/>
</dbReference>
<feature type="transmembrane region" description="Helical" evidence="6">
    <location>
        <begin position="143"/>
        <end position="176"/>
    </location>
</feature>
<dbReference type="Pfam" id="PF01578">
    <property type="entry name" value="Cytochrom_C_asm"/>
    <property type="match status" value="1"/>
</dbReference>
<keyword evidence="6" id="KW-0793">Thylakoid</keyword>
<keyword evidence="5 6" id="KW-0472">Membrane</keyword>
<dbReference type="PANTHER" id="PTHR30071">
    <property type="entry name" value="HEME EXPORTER PROTEIN C"/>
    <property type="match status" value="1"/>
</dbReference>
<feature type="transmembrane region" description="Helical" evidence="6">
    <location>
        <begin position="313"/>
        <end position="332"/>
    </location>
</feature>
<dbReference type="GO" id="GO:0005886">
    <property type="term" value="C:plasma membrane"/>
    <property type="evidence" value="ECO:0007669"/>
    <property type="project" value="TreeGrafter"/>
</dbReference>
<keyword evidence="8" id="KW-0934">Plastid</keyword>
<accession>A0A097KPP5</accession>
<evidence type="ECO:0000256" key="3">
    <source>
        <dbReference type="ARBA" id="ARBA00022748"/>
    </source>
</evidence>
<feature type="transmembrane region" description="Helical" evidence="6">
    <location>
        <begin position="42"/>
        <end position="62"/>
    </location>
</feature>
<feature type="transmembrane region" description="Helical" evidence="6">
    <location>
        <begin position="374"/>
        <end position="395"/>
    </location>
</feature>
<comment type="function">
    <text evidence="6">Required during biogenesis of c-type cytochromes (cytochrome c6 and cytochrome f) at the step of heme attachment.</text>
</comment>
<keyword evidence="2 6" id="KW-0812">Transmembrane</keyword>
<protein>
    <recommendedName>
        <fullName evidence="6">Cytochrome c biogenesis protein CcsA</fullName>
    </recommendedName>
</protein>
<dbReference type="PANTHER" id="PTHR30071:SF1">
    <property type="entry name" value="CYTOCHROME B_B6 PROTEIN-RELATED"/>
    <property type="match status" value="1"/>
</dbReference>
<evidence type="ECO:0000256" key="4">
    <source>
        <dbReference type="ARBA" id="ARBA00022989"/>
    </source>
</evidence>
<dbReference type="GO" id="GO:0020037">
    <property type="term" value="F:heme binding"/>
    <property type="evidence" value="ECO:0007669"/>
    <property type="project" value="InterPro"/>
</dbReference>
<dbReference type="AlphaFoldDB" id="A0A097KPP5"/>
<keyword evidence="4 6" id="KW-1133">Transmembrane helix</keyword>
<proteinExistence type="inferred from homology"/>
<dbReference type="RefSeq" id="YP_009106378.1">
    <property type="nucleotide sequence ID" value="NC_025543.1"/>
</dbReference>